<name>A0A4V4HF00_DENBC</name>
<dbReference type="Gene3D" id="1.20.1280.50">
    <property type="match status" value="1"/>
</dbReference>
<dbReference type="Proteomes" id="UP000297245">
    <property type="component" value="Unassembled WGS sequence"/>
</dbReference>
<sequence length="575" mass="65420">MDLESSPFHHLLDTNHAPSRAEAQHIHKHLCLPEQELQTIDEEIARLDTLLHNHRSRREKVVSYIHKHRRLLSPIHRIPLEIIAELFTYCLPSAHPPTRDLSEAPLLLTLVCKQWRGIAFRTPYLWSSLHIYIPSTRVSDKEFMDRRKNGIKQWLERSGNSPISLSLTHQSPDRGSDDLYSENTPYSSLMECLIEYSPRWRDLTLKVPDAALQLIGAVVRERLAVLQRLFINAPSSPSPSLNVEKSKSFATFLDRLPPLTSLNFQGPFTHQLQSGFQWSKLTELFLLPEAYCDVVLTFNEAVRLLSQTPDLRVCKLAVKLDSASPEHQVTLPLLRDLTLVFSDDNRQSQIAVALAQSLTTPSLANLTITGLWGYEEILYQGRHQPFFYELLSKLLGDSASLQTLHIGFILRDLNCLRLVPRLKSLTIGIGPCYGYQHQRARGGGVQIVRQFLKSPAVENAEPSLPICPELETLKLLGMRLFSNLSDLLDLIRSRREYSSLYPESSGSESLRCCALKTLEIYCPDDCSREDATPEIMEAFEQLREGGMDICITYLAWQATRERLDDDLPLKGFFDG</sequence>
<protein>
    <submittedName>
        <fullName evidence="1">Uncharacterized protein</fullName>
    </submittedName>
</protein>
<organism evidence="1 2">
    <name type="scientific">Dendrothele bispora (strain CBS 962.96)</name>
    <dbReference type="NCBI Taxonomy" id="1314807"/>
    <lineage>
        <taxon>Eukaryota</taxon>
        <taxon>Fungi</taxon>
        <taxon>Dikarya</taxon>
        <taxon>Basidiomycota</taxon>
        <taxon>Agaricomycotina</taxon>
        <taxon>Agaricomycetes</taxon>
        <taxon>Agaricomycetidae</taxon>
        <taxon>Agaricales</taxon>
        <taxon>Agaricales incertae sedis</taxon>
        <taxon>Dendrothele</taxon>
    </lineage>
</organism>
<dbReference type="EMBL" id="ML179259">
    <property type="protein sequence ID" value="THU93085.1"/>
    <property type="molecule type" value="Genomic_DNA"/>
</dbReference>
<dbReference type="OrthoDB" id="3365698at2759"/>
<reference evidence="1 2" key="1">
    <citation type="journal article" date="2019" name="Nat. Ecol. Evol.">
        <title>Megaphylogeny resolves global patterns of mushroom evolution.</title>
        <authorList>
            <person name="Varga T."/>
            <person name="Krizsan K."/>
            <person name="Foldi C."/>
            <person name="Dima B."/>
            <person name="Sanchez-Garcia M."/>
            <person name="Sanchez-Ramirez S."/>
            <person name="Szollosi G.J."/>
            <person name="Szarkandi J.G."/>
            <person name="Papp V."/>
            <person name="Albert L."/>
            <person name="Andreopoulos W."/>
            <person name="Angelini C."/>
            <person name="Antonin V."/>
            <person name="Barry K.W."/>
            <person name="Bougher N.L."/>
            <person name="Buchanan P."/>
            <person name="Buyck B."/>
            <person name="Bense V."/>
            <person name="Catcheside P."/>
            <person name="Chovatia M."/>
            <person name="Cooper J."/>
            <person name="Damon W."/>
            <person name="Desjardin D."/>
            <person name="Finy P."/>
            <person name="Geml J."/>
            <person name="Haridas S."/>
            <person name="Hughes K."/>
            <person name="Justo A."/>
            <person name="Karasinski D."/>
            <person name="Kautmanova I."/>
            <person name="Kiss B."/>
            <person name="Kocsube S."/>
            <person name="Kotiranta H."/>
            <person name="LaButti K.M."/>
            <person name="Lechner B.E."/>
            <person name="Liimatainen K."/>
            <person name="Lipzen A."/>
            <person name="Lukacs Z."/>
            <person name="Mihaltcheva S."/>
            <person name="Morgado L.N."/>
            <person name="Niskanen T."/>
            <person name="Noordeloos M.E."/>
            <person name="Ohm R.A."/>
            <person name="Ortiz-Santana B."/>
            <person name="Ovrebo C."/>
            <person name="Racz N."/>
            <person name="Riley R."/>
            <person name="Savchenko A."/>
            <person name="Shiryaev A."/>
            <person name="Soop K."/>
            <person name="Spirin V."/>
            <person name="Szebenyi C."/>
            <person name="Tomsovsky M."/>
            <person name="Tulloss R.E."/>
            <person name="Uehling J."/>
            <person name="Grigoriev I.V."/>
            <person name="Vagvolgyi C."/>
            <person name="Papp T."/>
            <person name="Martin F.M."/>
            <person name="Miettinen O."/>
            <person name="Hibbett D.S."/>
            <person name="Nagy L.G."/>
        </authorList>
    </citation>
    <scope>NUCLEOTIDE SEQUENCE [LARGE SCALE GENOMIC DNA]</scope>
    <source>
        <strain evidence="1 2">CBS 962.96</strain>
    </source>
</reference>
<evidence type="ECO:0000313" key="1">
    <source>
        <dbReference type="EMBL" id="THU93085.1"/>
    </source>
</evidence>
<gene>
    <name evidence="1" type="ORF">K435DRAFT_904642</name>
</gene>
<accession>A0A4V4HF00</accession>
<evidence type="ECO:0000313" key="2">
    <source>
        <dbReference type="Proteomes" id="UP000297245"/>
    </source>
</evidence>
<dbReference type="AlphaFoldDB" id="A0A4V4HF00"/>
<proteinExistence type="predicted"/>
<keyword evidence="2" id="KW-1185">Reference proteome</keyword>